<proteinExistence type="predicted"/>
<sequence length="81" mass="9636">MKRNEKIEKLERLGIFNQWKYNTERANDTFNIECPDFSMTNEERVNNLLDVDCCFHRFLAISFPFNGTPEGVAFWENIAKK</sequence>
<dbReference type="Proteomes" id="UP000196036">
    <property type="component" value="Unassembled WGS sequence"/>
</dbReference>
<organism evidence="1 2">
    <name type="scientific">Bacteroides xylanisolvens</name>
    <dbReference type="NCBI Taxonomy" id="371601"/>
    <lineage>
        <taxon>Bacteria</taxon>
        <taxon>Pseudomonadati</taxon>
        <taxon>Bacteroidota</taxon>
        <taxon>Bacteroidia</taxon>
        <taxon>Bacteroidales</taxon>
        <taxon>Bacteroidaceae</taxon>
        <taxon>Bacteroides</taxon>
    </lineage>
</organism>
<name>A0A1Y4VD62_9BACE</name>
<comment type="caution">
    <text evidence="1">The sequence shown here is derived from an EMBL/GenBank/DDBJ whole genome shotgun (WGS) entry which is preliminary data.</text>
</comment>
<reference evidence="2" key="1">
    <citation type="submission" date="2017-04" db="EMBL/GenBank/DDBJ databases">
        <title>Function of individual gut microbiota members based on whole genome sequencing of pure cultures obtained from chicken caecum.</title>
        <authorList>
            <person name="Medvecky M."/>
            <person name="Cejkova D."/>
            <person name="Polansky O."/>
            <person name="Karasova D."/>
            <person name="Kubasova T."/>
            <person name="Cizek A."/>
            <person name="Rychlik I."/>
        </authorList>
    </citation>
    <scope>NUCLEOTIDE SEQUENCE [LARGE SCALE GENOMIC DNA]</scope>
    <source>
        <strain evidence="2">An109</strain>
    </source>
</reference>
<evidence type="ECO:0000313" key="1">
    <source>
        <dbReference type="EMBL" id="OUQ67418.1"/>
    </source>
</evidence>
<accession>A0A1Y4VD62</accession>
<protein>
    <submittedName>
        <fullName evidence="1">Uncharacterized protein</fullName>
    </submittedName>
</protein>
<dbReference type="AlphaFoldDB" id="A0A1Y4VD62"/>
<evidence type="ECO:0000313" key="2">
    <source>
        <dbReference type="Proteomes" id="UP000196036"/>
    </source>
</evidence>
<dbReference type="EMBL" id="NFLW01000023">
    <property type="protein sequence ID" value="OUQ67418.1"/>
    <property type="molecule type" value="Genomic_DNA"/>
</dbReference>
<dbReference type="GeneID" id="29454302"/>
<dbReference type="RefSeq" id="WP_004300227.1">
    <property type="nucleotide sequence ID" value="NZ_JAQEVD010000010.1"/>
</dbReference>
<gene>
    <name evidence="1" type="ORF">B5E52_12490</name>
</gene>